<dbReference type="EMBL" id="JACMRX010000005">
    <property type="protein sequence ID" value="KAF7989243.1"/>
    <property type="molecule type" value="Genomic_DNA"/>
</dbReference>
<feature type="domain" description="DNA polymerase epsilon catalytic subunit A C-terminal" evidence="17">
    <location>
        <begin position="1516"/>
        <end position="1914"/>
    </location>
</feature>
<dbReference type="Pfam" id="PF03104">
    <property type="entry name" value="DNA_pol_B_exo1"/>
    <property type="match status" value="1"/>
</dbReference>
<dbReference type="GO" id="GO:0006272">
    <property type="term" value="P:leading strand elongation"/>
    <property type="evidence" value="ECO:0007669"/>
    <property type="project" value="TreeGrafter"/>
</dbReference>
<comment type="catalytic activity">
    <reaction evidence="15">
        <text>DNA(n) + a 2'-deoxyribonucleoside 5'-triphosphate = DNA(n+1) + diphosphate</text>
        <dbReference type="Rhea" id="RHEA:22508"/>
        <dbReference type="Rhea" id="RHEA-COMP:17339"/>
        <dbReference type="Rhea" id="RHEA-COMP:17340"/>
        <dbReference type="ChEBI" id="CHEBI:33019"/>
        <dbReference type="ChEBI" id="CHEBI:61560"/>
        <dbReference type="ChEBI" id="CHEBI:173112"/>
        <dbReference type="EC" id="2.7.7.7"/>
    </reaction>
</comment>
<evidence type="ECO:0000256" key="15">
    <source>
        <dbReference type="RuleBase" id="RU365029"/>
    </source>
</evidence>
<evidence type="ECO:0000256" key="9">
    <source>
        <dbReference type="ARBA" id="ARBA00022833"/>
    </source>
</evidence>
<keyword evidence="7 15" id="KW-0479">Metal-binding</keyword>
<keyword evidence="14 15" id="KW-0539">Nucleus</keyword>
<dbReference type="InterPro" id="IPR029703">
    <property type="entry name" value="POL2"/>
</dbReference>
<dbReference type="FunFam" id="1.10.132.60:FF:000002">
    <property type="entry name" value="DNA polymerase epsilon catalytic subunit"/>
    <property type="match status" value="1"/>
</dbReference>
<dbReference type="GO" id="GO:0045004">
    <property type="term" value="P:DNA replication proofreading"/>
    <property type="evidence" value="ECO:0007669"/>
    <property type="project" value="TreeGrafter"/>
</dbReference>
<dbReference type="Gene3D" id="3.30.342.10">
    <property type="entry name" value="DNA Polymerase, chain B, domain 1"/>
    <property type="match status" value="1"/>
</dbReference>
<keyword evidence="6 15" id="KW-0235">DNA replication</keyword>
<keyword evidence="9 15" id="KW-0862">Zinc</keyword>
<dbReference type="GO" id="GO:0000278">
    <property type="term" value="P:mitotic cell cycle"/>
    <property type="evidence" value="ECO:0007669"/>
    <property type="project" value="TreeGrafter"/>
</dbReference>
<evidence type="ECO:0000313" key="19">
    <source>
        <dbReference type="Proteomes" id="UP000639338"/>
    </source>
</evidence>
<evidence type="ECO:0000256" key="8">
    <source>
        <dbReference type="ARBA" id="ARBA00022771"/>
    </source>
</evidence>
<dbReference type="SUPFAM" id="SSF53098">
    <property type="entry name" value="Ribonuclease H-like"/>
    <property type="match status" value="1"/>
</dbReference>
<dbReference type="Pfam" id="PF08490">
    <property type="entry name" value="DUF1744"/>
    <property type="match status" value="1"/>
</dbReference>
<feature type="region of interest" description="Disordered" evidence="16">
    <location>
        <begin position="1189"/>
        <end position="1253"/>
    </location>
</feature>
<dbReference type="CDD" id="cd05535">
    <property type="entry name" value="POLBc_epsilon"/>
    <property type="match status" value="1"/>
</dbReference>
<comment type="caution">
    <text evidence="18">The sequence shown here is derived from an EMBL/GenBank/DDBJ whole genome shotgun (WGS) entry which is preliminary data.</text>
</comment>
<evidence type="ECO:0000256" key="16">
    <source>
        <dbReference type="SAM" id="MobiDB-lite"/>
    </source>
</evidence>
<keyword evidence="11 15" id="KW-0408">Iron</keyword>
<dbReference type="GO" id="GO:0003887">
    <property type="term" value="F:DNA-directed DNA polymerase activity"/>
    <property type="evidence" value="ECO:0007669"/>
    <property type="project" value="UniProtKB-KW"/>
</dbReference>
<dbReference type="InterPro" id="IPR013697">
    <property type="entry name" value="DNA_pol_e_suA_C"/>
</dbReference>
<dbReference type="InterPro" id="IPR012337">
    <property type="entry name" value="RNaseH-like_sf"/>
</dbReference>
<dbReference type="InterPro" id="IPR036397">
    <property type="entry name" value="RNaseH_sf"/>
</dbReference>
<dbReference type="Gene3D" id="3.30.420.10">
    <property type="entry name" value="Ribonuclease H-like superfamily/Ribonuclease H"/>
    <property type="match status" value="1"/>
</dbReference>
<dbReference type="GO" id="GO:0008310">
    <property type="term" value="F:single-stranded DNA 3'-5' DNA exonuclease activity"/>
    <property type="evidence" value="ECO:0007669"/>
    <property type="project" value="TreeGrafter"/>
</dbReference>
<protein>
    <recommendedName>
        <fullName evidence="15">DNA polymerase epsilon catalytic subunit</fullName>
        <ecNumber evidence="15">2.7.7.7</ecNumber>
    </recommendedName>
</protein>
<dbReference type="GO" id="GO:0008270">
    <property type="term" value="F:zinc ion binding"/>
    <property type="evidence" value="ECO:0007669"/>
    <property type="project" value="UniProtKB-KW"/>
</dbReference>
<dbReference type="InterPro" id="IPR023211">
    <property type="entry name" value="DNA_pol_palm_dom_sf"/>
</dbReference>
<dbReference type="GO" id="GO:0006297">
    <property type="term" value="P:nucleotide-excision repair, DNA gap filling"/>
    <property type="evidence" value="ECO:0007669"/>
    <property type="project" value="TreeGrafter"/>
</dbReference>
<evidence type="ECO:0000256" key="1">
    <source>
        <dbReference type="ARBA" id="ARBA00004123"/>
    </source>
</evidence>
<keyword evidence="13 15" id="KW-0238">DNA-binding</keyword>
<dbReference type="SMART" id="SM01159">
    <property type="entry name" value="DUF1744"/>
    <property type="match status" value="1"/>
</dbReference>
<dbReference type="FunFam" id="3.90.1600.10:FF:000006">
    <property type="entry name" value="DNA polymerase epsilon catalytic subunit"/>
    <property type="match status" value="1"/>
</dbReference>
<comment type="similarity">
    <text evidence="2 15">Belongs to the DNA polymerase type-B family.</text>
</comment>
<keyword evidence="12 15" id="KW-0411">Iron-sulfur</keyword>
<accession>A0A834XMT6</accession>
<evidence type="ECO:0000256" key="10">
    <source>
        <dbReference type="ARBA" id="ARBA00022932"/>
    </source>
</evidence>
<comment type="cofactor">
    <cofactor evidence="15">
        <name>[4Fe-4S] cluster</name>
        <dbReference type="ChEBI" id="CHEBI:49883"/>
    </cofactor>
</comment>
<dbReference type="CDD" id="cd05779">
    <property type="entry name" value="DNA_polB_epsilon_exo"/>
    <property type="match status" value="1"/>
</dbReference>
<dbReference type="GO" id="GO:0051539">
    <property type="term" value="F:4 iron, 4 sulfur cluster binding"/>
    <property type="evidence" value="ECO:0007669"/>
    <property type="project" value="UniProtKB-KW"/>
</dbReference>
<evidence type="ECO:0000259" key="17">
    <source>
        <dbReference type="SMART" id="SM01159"/>
    </source>
</evidence>
<dbReference type="PANTHER" id="PTHR10670">
    <property type="entry name" value="DNA POLYMERASE EPSILON CATALYTIC SUBUNIT A"/>
    <property type="match status" value="1"/>
</dbReference>
<keyword evidence="19" id="KW-1185">Reference proteome</keyword>
<dbReference type="Gene3D" id="1.10.287.690">
    <property type="entry name" value="Helix hairpin bin"/>
    <property type="match status" value="1"/>
</dbReference>
<dbReference type="GO" id="GO:0003677">
    <property type="term" value="F:DNA binding"/>
    <property type="evidence" value="ECO:0007669"/>
    <property type="project" value="UniProtKB-KW"/>
</dbReference>
<dbReference type="FunFam" id="3.30.420.10:FF:000010">
    <property type="entry name" value="DNA polymerase epsilon catalytic subunit"/>
    <property type="match status" value="1"/>
</dbReference>
<dbReference type="InterPro" id="IPR042087">
    <property type="entry name" value="DNA_pol_B_thumb"/>
</dbReference>
<dbReference type="SMART" id="SM00486">
    <property type="entry name" value="POLBc"/>
    <property type="match status" value="1"/>
</dbReference>
<evidence type="ECO:0000256" key="2">
    <source>
        <dbReference type="ARBA" id="ARBA00005755"/>
    </source>
</evidence>
<gene>
    <name evidence="18" type="ORF">HCN44_007840</name>
</gene>
<feature type="compositionally biased region" description="Basic and acidic residues" evidence="16">
    <location>
        <begin position="1189"/>
        <end position="1200"/>
    </location>
</feature>
<evidence type="ECO:0000256" key="6">
    <source>
        <dbReference type="ARBA" id="ARBA00022705"/>
    </source>
</evidence>
<evidence type="ECO:0000256" key="11">
    <source>
        <dbReference type="ARBA" id="ARBA00023004"/>
    </source>
</evidence>
<dbReference type="Pfam" id="PF22634">
    <property type="entry name" value="POL2_thumb"/>
    <property type="match status" value="1"/>
</dbReference>
<evidence type="ECO:0000256" key="14">
    <source>
        <dbReference type="ARBA" id="ARBA00023242"/>
    </source>
</evidence>
<dbReference type="Pfam" id="PF23250">
    <property type="entry name" value="zf_DPOE_2"/>
    <property type="match status" value="1"/>
</dbReference>
<keyword evidence="3 15" id="KW-0004">4Fe-4S</keyword>
<name>A0A834XMT6_APHGI</name>
<dbReference type="EC" id="2.7.7.7" evidence="15"/>
<keyword evidence="5 15" id="KW-0548">Nucleotidyltransferase</keyword>
<dbReference type="InterPro" id="IPR054475">
    <property type="entry name" value="Znf-DPOE"/>
</dbReference>
<proteinExistence type="inferred from homology"/>
<sequence>MFPLRNSGKLVKQPEAKRNNYKNVSRENTAEMRLEQAKDNIRVDSLYGFERLTDVRERVGYLINMHASEIAEEDKRIISGIDYYFLEEDCTRFKVTMPYYPYFYIKCTQNCEAEVSTYLSKKYTSTLVKVECVKKEDLDLPNHLIGLQQKYLKLSFANQADMQKVRMDIKRAVKLNQERAKSRTHYSELLTSTFQTNKEEASMKTNVDHMENIIDIREFDVQHHVRASIDLNIFVGTWYSVKYRGTEPPSIVRREDLIEPVEPIVLAYDIETTKLPLKFPDANSDQIMMISYMIDGQGFLITNREIISQDIESFEYTPKPEMEGLFTVFNEADEKATIRKFFDHILDVRPHIFVTYNGDFFDWPFVETRAAIHGMNMKELIGWSKSREDVYVSRPAIHMDALSWVRRDSYLPVGSQGLKAVTKAKLRYNPVEVEPEEMCRLAAEDPVTLANYSVSDAVATYYLYQKYVHPFIFALCTIIPMEPDEVLRKGSGTLCETLLMVEAFRANIIFPNKQEAELNKLTSDGHLLDAETYVGGHVEALESGVFRADIPYRFKLDTTALDELIESVPKTLRHTIQEEEKLDLNLVTNFDEIVDAIKQKLGELKAEPLRLEQPRIYHLDVGAMYPNIILTNRLQPSAMVDETVCAACDFNTSNAKCKRTMSWQWRGDYLSASLGEYQRVQQQLETEKFPPQFPGGPRRAFHTLSKQEQADFQKKRLTDYCKKAYKKTKVQRIEERQQTICQKENSFYVDTVRAFRDRRYEYKGLTKVAKQQVAAATAKNDASEIKSAKNREVLYDSLQLAHKCILNSFYGYVMRRGSRWFSMEMGGIVCLTGAHIIMKAREIVEKIGRPLELDTDGIWCILPASFPDNYVITTNHKKKTKVTISYPNAVLNFMVKDQFTNSQYHELVDPIEGTYEIRQENSIFFEVDGPYLGMVLPSSKEEGKRLKKRYAVFNFDGTLAELKGFEVKRRGELQLIKIFQSSVFDSFLKGKTLEECYQSVAKVADYWLDVLYSKGTDIPDAELFELISENKSMSKKLEDYGSQKSTSISTAKRLAEFLGGQMLKDAGLACKFIISKKPYGAPVAERAIPLAIFQSDNNVKGHYLRKWLKEPGLENFDIREVLDWNYYIERLSSTIQKIITIPAAMQGVANPVPRVKHPDWLHKRLLEKNNTNKQRKITDLFSFEPRQVEETNENDQHQDIQDIEDSAGGSSTVNRPIPVVTKRKRVSQEEDSDLSKSWKEVLGSPPSQGSTRAEQTAWLEFHKKKWAFQAQQRSQRLRKRAKMVQNDMEIPRGLIRHSEPSTITGFFRRNQRKLLESPWQIIQISETSEPGMFRLWVLIDNELNQIRLIVPRIFYLNTKKERDAPKANELWSKCSKILPRSRTVYHLYQYTVPEELYLKHSENLMEDVTNPENEGIYETQMPLMFRAILNLGCVCTVDPRTAKTMADGSDTFHLHQLVIKETNSIYLRDRNSFKYIYLYHHWSANKQRSMFGLFLGPSKRAHIYVVDSVRTNQMPNMSTLYNTEKSLIRNENPDIDIIDELHFEVRVETSQQSVNKHLQTALKSYKNEMKGATFVLLQSSMEMTNLLTEIPGLADYPVINTNIQEPDKLFSTLEWQKTGAKSMIKHFLKINDILNLKIEQSKFFSSPIGNIPADSTLFSADLFYARNLQSHNFVTWCSQTERPDLGGSEDDDNRLLTEFEEASGCVTNKSGAYSNVCIELEIESLAITALLQSQKVNNIDGTSNFVAYHNQPQASLQDIATGEGNIALPSYDETALCSKAFGVLKQTVSQWLQAVVKYKNVFADEQLIHFYRWLRSPNSLLYDPALRRTLHSYMKKLFVQLIAEFKRLGSIIVFSDFNRILICTKKRKINEALEYTKFVLKTICDKELLHGIGISLLKSWEFLLWLDQSNFAGVIGQVEQMSQETSDQDQDEDDEVPVTMNWNLAEILSKNPSCYNHFEKVIGGYIEAIKEVMNDIDPVFGTPKPKRRRQSFLSQKIGSQNGLGSLENTAEYVKNLISGELTLKLLKIVERIHKKNPETLLTIEECPNLNFSGADSMKIVPALEFIKSICKVFSLDKEVENEVYELKKNLLRIINIGCFSSTCEWKDPCISFIIPEVICKACNHTRDVDLCKDINQTIIGGIHIWFCPGCETSYDNNEIEMLLIDMLNRKSMAYLLQDLRCKKCGEVKRENIMSNCTCAGEFKLTMSKDDMLKTIKILRAISKKCQMNRLADLIKCTML</sequence>
<evidence type="ECO:0000313" key="18">
    <source>
        <dbReference type="EMBL" id="KAF7989243.1"/>
    </source>
</evidence>
<evidence type="ECO:0000256" key="7">
    <source>
        <dbReference type="ARBA" id="ARBA00022723"/>
    </source>
</evidence>
<dbReference type="Gene3D" id="3.90.1600.10">
    <property type="entry name" value="Palm domain of DNA polymerase"/>
    <property type="match status" value="1"/>
</dbReference>
<evidence type="ECO:0000256" key="4">
    <source>
        <dbReference type="ARBA" id="ARBA00022679"/>
    </source>
</evidence>
<evidence type="ECO:0000256" key="12">
    <source>
        <dbReference type="ARBA" id="ARBA00023014"/>
    </source>
</evidence>
<keyword evidence="4 15" id="KW-0808">Transferase</keyword>
<dbReference type="InterPro" id="IPR043502">
    <property type="entry name" value="DNA/RNA_pol_sf"/>
</dbReference>
<dbReference type="PANTHER" id="PTHR10670:SF0">
    <property type="entry name" value="DNA POLYMERASE EPSILON CATALYTIC SUBUNIT A"/>
    <property type="match status" value="1"/>
</dbReference>
<dbReference type="OrthoDB" id="10060449at2759"/>
<organism evidence="18 19">
    <name type="scientific">Aphidius gifuensis</name>
    <name type="common">Parasitoid wasp</name>
    <dbReference type="NCBI Taxonomy" id="684658"/>
    <lineage>
        <taxon>Eukaryota</taxon>
        <taxon>Metazoa</taxon>
        <taxon>Ecdysozoa</taxon>
        <taxon>Arthropoda</taxon>
        <taxon>Hexapoda</taxon>
        <taxon>Insecta</taxon>
        <taxon>Pterygota</taxon>
        <taxon>Neoptera</taxon>
        <taxon>Endopterygota</taxon>
        <taxon>Hymenoptera</taxon>
        <taxon>Apocrita</taxon>
        <taxon>Ichneumonoidea</taxon>
        <taxon>Braconidae</taxon>
        <taxon>Aphidiinae</taxon>
        <taxon>Aphidius</taxon>
    </lineage>
</organism>
<keyword evidence="8 15" id="KW-0863">Zinc-finger</keyword>
<comment type="function">
    <text evidence="15">DNA polymerase II participates in chromosomal DNA replication.</text>
</comment>
<dbReference type="InterPro" id="IPR006133">
    <property type="entry name" value="DNA-dir_DNA_pol_B_exonuc"/>
</dbReference>
<dbReference type="SUPFAM" id="SSF56672">
    <property type="entry name" value="DNA/RNA polymerases"/>
    <property type="match status" value="1"/>
</dbReference>
<evidence type="ECO:0000256" key="5">
    <source>
        <dbReference type="ARBA" id="ARBA00022695"/>
    </source>
</evidence>
<evidence type="ECO:0000256" key="13">
    <source>
        <dbReference type="ARBA" id="ARBA00023125"/>
    </source>
</evidence>
<dbReference type="Gene3D" id="1.10.132.60">
    <property type="entry name" value="DNA polymerase family B, C-terminal domain"/>
    <property type="match status" value="1"/>
</dbReference>
<dbReference type="InterPro" id="IPR006172">
    <property type="entry name" value="DNA-dir_DNA_pol_B"/>
</dbReference>
<dbReference type="GO" id="GO:0008622">
    <property type="term" value="C:epsilon DNA polymerase complex"/>
    <property type="evidence" value="ECO:0007669"/>
    <property type="project" value="InterPro"/>
</dbReference>
<dbReference type="GO" id="GO:0006287">
    <property type="term" value="P:base-excision repair, gap-filling"/>
    <property type="evidence" value="ECO:0007669"/>
    <property type="project" value="TreeGrafter"/>
</dbReference>
<feature type="compositionally biased region" description="Basic and acidic residues" evidence="16">
    <location>
        <begin position="12"/>
        <end position="27"/>
    </location>
</feature>
<keyword evidence="10 15" id="KW-0239">DNA-directed DNA polymerase</keyword>
<evidence type="ECO:0000256" key="3">
    <source>
        <dbReference type="ARBA" id="ARBA00022485"/>
    </source>
</evidence>
<comment type="subcellular location">
    <subcellularLocation>
        <location evidence="1 15">Nucleus</location>
    </subcellularLocation>
</comment>
<dbReference type="Proteomes" id="UP000639338">
    <property type="component" value="Unassembled WGS sequence"/>
</dbReference>
<dbReference type="Pfam" id="PF22912">
    <property type="entry name" value="zf-DPOE"/>
    <property type="match status" value="1"/>
</dbReference>
<feature type="region of interest" description="Disordered" evidence="16">
    <location>
        <begin position="1"/>
        <end position="27"/>
    </location>
</feature>
<dbReference type="GO" id="GO:0000166">
    <property type="term" value="F:nucleotide binding"/>
    <property type="evidence" value="ECO:0007669"/>
    <property type="project" value="InterPro"/>
</dbReference>
<reference evidence="18 19" key="1">
    <citation type="submission" date="2020-08" db="EMBL/GenBank/DDBJ databases">
        <title>Aphidius gifuensis genome sequencing and assembly.</title>
        <authorList>
            <person name="Du Z."/>
        </authorList>
    </citation>
    <scope>NUCLEOTIDE SEQUENCE [LARGE SCALE GENOMIC DNA]</scope>
    <source>
        <strain evidence="18">YNYX2018</strain>
        <tissue evidence="18">Adults</tissue>
    </source>
</reference>
<dbReference type="InterPro" id="IPR055191">
    <property type="entry name" value="POL2_thumb"/>
</dbReference>